<evidence type="ECO:0000259" key="4">
    <source>
        <dbReference type="Pfam" id="PF00370"/>
    </source>
</evidence>
<evidence type="ECO:0000256" key="1">
    <source>
        <dbReference type="ARBA" id="ARBA00009156"/>
    </source>
</evidence>
<evidence type="ECO:0000259" key="5">
    <source>
        <dbReference type="Pfam" id="PF02782"/>
    </source>
</evidence>
<dbReference type="InterPro" id="IPR018484">
    <property type="entry name" value="FGGY_N"/>
</dbReference>
<evidence type="ECO:0000256" key="3">
    <source>
        <dbReference type="ARBA" id="ARBA00022777"/>
    </source>
</evidence>
<evidence type="ECO:0000313" key="7">
    <source>
        <dbReference type="Proteomes" id="UP001220530"/>
    </source>
</evidence>
<dbReference type="InterPro" id="IPR000577">
    <property type="entry name" value="Carb_kinase_FGGY"/>
</dbReference>
<evidence type="ECO:0000256" key="2">
    <source>
        <dbReference type="ARBA" id="ARBA00022679"/>
    </source>
</evidence>
<accession>A0ABY7YPY0</accession>
<sequence length="490" mass="51243">MAKNTLIGIDVGTTATKAVLIDQHGARLASFAYAHPTHHPQPGYAEQNPDDWMAGVLGALESFGQTHDLRGLGAIGICSQVNTHVFVASDGTPLMPAITWQDGRAARDAERLETQTNAEQKTVWFGAPMPIDASHALSRMAHVARTEPDLYARTAHVLLPKDYCVLQLTGTVQSDPISAVGLVNENGYVRDLLALVSGAAERLPSLADCTTVVGTVRTGLRCAGTPVVVGTMDAWGGMFGVGVVNNGDAMYQSGTSEIPGIVSSILVPTPGVITFPPYSGIVMHAAPTQSGGAALSWFARVLGRSPAEAAALAATARPGATVPMFLPHLQGERAPLWDSASRGVFARLDASAGGAEMALGVLQGVGYSVRLAFGALTTSAACDPPTINIGGGGALSDNWCQIRADILGKPLKRCASPEIAALGAAILAGLSQGIGSSLADAIGRLVHFDRTFEPDLSLTAYHADRFEHYQTLYRDLVDFNAHYQEAGKQS</sequence>
<proteinExistence type="inferred from homology"/>
<dbReference type="PANTHER" id="PTHR43095:SF5">
    <property type="entry name" value="XYLULOSE KINASE"/>
    <property type="match status" value="1"/>
</dbReference>
<dbReference type="Pfam" id="PF00370">
    <property type="entry name" value="FGGY_N"/>
    <property type="match status" value="1"/>
</dbReference>
<reference evidence="6 7" key="1">
    <citation type="submission" date="2023-02" db="EMBL/GenBank/DDBJ databases">
        <title>Devosia algicola sp. nov., isolated from the phycosphere of marine algae.</title>
        <authorList>
            <person name="Kim J.M."/>
            <person name="Lee J.K."/>
            <person name="Choi B.J."/>
            <person name="Bayburt H."/>
            <person name="Jeon C.O."/>
        </authorList>
    </citation>
    <scope>NUCLEOTIDE SEQUENCE [LARGE SCALE GENOMIC DNA]</scope>
    <source>
        <strain evidence="6 7">G20-9</strain>
    </source>
</reference>
<dbReference type="RefSeq" id="WP_282219636.1">
    <property type="nucleotide sequence ID" value="NZ_CP118246.1"/>
</dbReference>
<feature type="domain" description="Carbohydrate kinase FGGY C-terminal" evidence="5">
    <location>
        <begin position="290"/>
        <end position="430"/>
    </location>
</feature>
<keyword evidence="2" id="KW-0808">Transferase</keyword>
<comment type="similarity">
    <text evidence="1">Belongs to the FGGY kinase family.</text>
</comment>
<dbReference type="SUPFAM" id="SSF53067">
    <property type="entry name" value="Actin-like ATPase domain"/>
    <property type="match status" value="2"/>
</dbReference>
<dbReference type="InterPro" id="IPR043129">
    <property type="entry name" value="ATPase_NBD"/>
</dbReference>
<keyword evidence="3 6" id="KW-0418">Kinase</keyword>
<protein>
    <submittedName>
        <fullName evidence="6">FGGY family carbohydrate kinase</fullName>
    </submittedName>
</protein>
<dbReference type="Gene3D" id="3.30.420.40">
    <property type="match status" value="2"/>
</dbReference>
<dbReference type="Pfam" id="PF02782">
    <property type="entry name" value="FGGY_C"/>
    <property type="match status" value="1"/>
</dbReference>
<dbReference type="InterPro" id="IPR018485">
    <property type="entry name" value="FGGY_C"/>
</dbReference>
<dbReference type="PANTHER" id="PTHR43095">
    <property type="entry name" value="SUGAR KINASE"/>
    <property type="match status" value="1"/>
</dbReference>
<dbReference type="Proteomes" id="UP001220530">
    <property type="component" value="Chromosome"/>
</dbReference>
<gene>
    <name evidence="6" type="ORF">PSQ19_03505</name>
</gene>
<name>A0ABY7YPY0_9HYPH</name>
<dbReference type="EMBL" id="CP118246">
    <property type="protein sequence ID" value="WDR03242.1"/>
    <property type="molecule type" value="Genomic_DNA"/>
</dbReference>
<feature type="domain" description="Carbohydrate kinase FGGY N-terminal" evidence="4">
    <location>
        <begin position="6"/>
        <end position="240"/>
    </location>
</feature>
<dbReference type="GO" id="GO:0016301">
    <property type="term" value="F:kinase activity"/>
    <property type="evidence" value="ECO:0007669"/>
    <property type="project" value="UniProtKB-KW"/>
</dbReference>
<dbReference type="InterPro" id="IPR050406">
    <property type="entry name" value="FGGY_Carb_Kinase"/>
</dbReference>
<dbReference type="PIRSF" id="PIRSF000538">
    <property type="entry name" value="GlpK"/>
    <property type="match status" value="1"/>
</dbReference>
<keyword evidence="7" id="KW-1185">Reference proteome</keyword>
<evidence type="ECO:0000313" key="6">
    <source>
        <dbReference type="EMBL" id="WDR03242.1"/>
    </source>
</evidence>
<organism evidence="6 7">
    <name type="scientific">Devosia algicola</name>
    <dbReference type="NCBI Taxonomy" id="3026418"/>
    <lineage>
        <taxon>Bacteria</taxon>
        <taxon>Pseudomonadati</taxon>
        <taxon>Pseudomonadota</taxon>
        <taxon>Alphaproteobacteria</taxon>
        <taxon>Hyphomicrobiales</taxon>
        <taxon>Devosiaceae</taxon>
        <taxon>Devosia</taxon>
    </lineage>
</organism>